<evidence type="ECO:0000313" key="1">
    <source>
        <dbReference type="EMBL" id="PNX75235.1"/>
    </source>
</evidence>
<reference evidence="1 2" key="2">
    <citation type="journal article" date="2017" name="Front. Plant Sci.">
        <title>Gene Classification and Mining of Molecular Markers Useful in Red Clover (Trifolium pratense) Breeding.</title>
        <authorList>
            <person name="Istvanek J."/>
            <person name="Dluhosova J."/>
            <person name="Dluhos P."/>
            <person name="Patkova L."/>
            <person name="Nedelnik J."/>
            <person name="Repkova J."/>
        </authorList>
    </citation>
    <scope>NUCLEOTIDE SEQUENCE [LARGE SCALE GENOMIC DNA]</scope>
    <source>
        <strain evidence="2">cv. Tatra</strain>
        <tissue evidence="1">Young leaves</tissue>
    </source>
</reference>
<sequence>MVVSVWTVGERDRRRFRCESGSDVVVFVVLMVVAEDLKF</sequence>
<reference evidence="1 2" key="1">
    <citation type="journal article" date="2014" name="Am. J. Bot.">
        <title>Genome assembly and annotation for red clover (Trifolium pratense; Fabaceae).</title>
        <authorList>
            <person name="Istvanek J."/>
            <person name="Jaros M."/>
            <person name="Krenek A."/>
            <person name="Repkova J."/>
        </authorList>
    </citation>
    <scope>NUCLEOTIDE SEQUENCE [LARGE SCALE GENOMIC DNA]</scope>
    <source>
        <strain evidence="2">cv. Tatra</strain>
        <tissue evidence="1">Young leaves</tissue>
    </source>
</reference>
<proteinExistence type="predicted"/>
<name>A0A2K3L9M6_TRIPR</name>
<dbReference type="EMBL" id="ASHM01028724">
    <property type="protein sequence ID" value="PNX75235.1"/>
    <property type="molecule type" value="Genomic_DNA"/>
</dbReference>
<gene>
    <name evidence="1" type="ORF">L195_g031168</name>
</gene>
<protein>
    <submittedName>
        <fullName evidence="1">Uncharacterized protein</fullName>
    </submittedName>
</protein>
<organism evidence="1 2">
    <name type="scientific">Trifolium pratense</name>
    <name type="common">Red clover</name>
    <dbReference type="NCBI Taxonomy" id="57577"/>
    <lineage>
        <taxon>Eukaryota</taxon>
        <taxon>Viridiplantae</taxon>
        <taxon>Streptophyta</taxon>
        <taxon>Embryophyta</taxon>
        <taxon>Tracheophyta</taxon>
        <taxon>Spermatophyta</taxon>
        <taxon>Magnoliopsida</taxon>
        <taxon>eudicotyledons</taxon>
        <taxon>Gunneridae</taxon>
        <taxon>Pentapetalae</taxon>
        <taxon>rosids</taxon>
        <taxon>fabids</taxon>
        <taxon>Fabales</taxon>
        <taxon>Fabaceae</taxon>
        <taxon>Papilionoideae</taxon>
        <taxon>50 kb inversion clade</taxon>
        <taxon>NPAAA clade</taxon>
        <taxon>Hologalegina</taxon>
        <taxon>IRL clade</taxon>
        <taxon>Trifolieae</taxon>
        <taxon>Trifolium</taxon>
    </lineage>
</organism>
<evidence type="ECO:0000313" key="2">
    <source>
        <dbReference type="Proteomes" id="UP000236291"/>
    </source>
</evidence>
<dbReference type="AlphaFoldDB" id="A0A2K3L9M6"/>
<dbReference type="Proteomes" id="UP000236291">
    <property type="component" value="Unassembled WGS sequence"/>
</dbReference>
<accession>A0A2K3L9M6</accession>
<comment type="caution">
    <text evidence="1">The sequence shown here is derived from an EMBL/GenBank/DDBJ whole genome shotgun (WGS) entry which is preliminary data.</text>
</comment>